<dbReference type="SUPFAM" id="SSF55811">
    <property type="entry name" value="Nudix"/>
    <property type="match status" value="1"/>
</dbReference>
<evidence type="ECO:0000313" key="4">
    <source>
        <dbReference type="EMBL" id="KKP30516.1"/>
    </source>
</evidence>
<feature type="domain" description="Nudix hydrolase" evidence="3">
    <location>
        <begin position="11"/>
        <end position="140"/>
    </location>
</feature>
<sequence length="147" mass="17206">MNIKYNSEDTVSHHGVAAVIKNNASEILVQEHVKYGFWTIPIGKVKNGQDIIVGLKEEVFEESNLQIEDYKELIVKNYYYERNNNNVKVISHLFEILKFSGEMKNMEPQKHKQQLFMSIEDIKKLPYISDLTLLYLELLGFKRNAKI</sequence>
<dbReference type="InterPro" id="IPR015797">
    <property type="entry name" value="NUDIX_hydrolase-like_dom_sf"/>
</dbReference>
<dbReference type="GO" id="GO:0016787">
    <property type="term" value="F:hydrolase activity"/>
    <property type="evidence" value="ECO:0007669"/>
    <property type="project" value="UniProtKB-KW"/>
</dbReference>
<gene>
    <name evidence="4" type="ORF">UR19_C0002G0037</name>
</gene>
<dbReference type="EMBL" id="LBOG01000002">
    <property type="protein sequence ID" value="KKP30516.1"/>
    <property type="molecule type" value="Genomic_DNA"/>
</dbReference>
<keyword evidence="2" id="KW-0378">Hydrolase</keyword>
<dbReference type="Gene3D" id="3.90.79.10">
    <property type="entry name" value="Nucleoside Triphosphate Pyrophosphohydrolase"/>
    <property type="match status" value="1"/>
</dbReference>
<name>A0A0F9YVN3_9BACT</name>
<protein>
    <recommendedName>
        <fullName evidence="3">Nudix hydrolase domain-containing protein</fullName>
    </recommendedName>
</protein>
<accession>A0A0F9YVN3</accession>
<dbReference type="Proteomes" id="UP000034934">
    <property type="component" value="Unassembled WGS sequence"/>
</dbReference>
<reference evidence="4 5" key="1">
    <citation type="journal article" date="2015" name="Nature">
        <title>rRNA introns, odd ribosomes, and small enigmatic genomes across a large radiation of phyla.</title>
        <authorList>
            <person name="Brown C.T."/>
            <person name="Hug L.A."/>
            <person name="Thomas B.C."/>
            <person name="Sharon I."/>
            <person name="Castelle C.J."/>
            <person name="Singh A."/>
            <person name="Wilkins M.J."/>
            <person name="Williams K.H."/>
            <person name="Banfield J.F."/>
        </authorList>
    </citation>
    <scope>NUCLEOTIDE SEQUENCE [LARGE SCALE GENOMIC DNA]</scope>
</reference>
<evidence type="ECO:0000256" key="2">
    <source>
        <dbReference type="ARBA" id="ARBA00022801"/>
    </source>
</evidence>
<dbReference type="AlphaFoldDB" id="A0A0F9YVN3"/>
<dbReference type="InterPro" id="IPR000086">
    <property type="entry name" value="NUDIX_hydrolase_dom"/>
</dbReference>
<evidence type="ECO:0000259" key="3">
    <source>
        <dbReference type="PROSITE" id="PS51462"/>
    </source>
</evidence>
<evidence type="ECO:0000313" key="5">
    <source>
        <dbReference type="Proteomes" id="UP000034934"/>
    </source>
</evidence>
<comment type="cofactor">
    <cofactor evidence="1">
        <name>Mg(2+)</name>
        <dbReference type="ChEBI" id="CHEBI:18420"/>
    </cofactor>
</comment>
<dbReference type="PROSITE" id="PS51462">
    <property type="entry name" value="NUDIX"/>
    <property type="match status" value="1"/>
</dbReference>
<organism evidence="4 5">
    <name type="scientific">Candidatus Nomurabacteria bacterium GW2011_GWF1_31_48</name>
    <dbReference type="NCBI Taxonomy" id="1618767"/>
    <lineage>
        <taxon>Bacteria</taxon>
        <taxon>Candidatus Nomuraibacteriota</taxon>
    </lineage>
</organism>
<dbReference type="PANTHER" id="PTHR43046">
    <property type="entry name" value="GDP-MANNOSE MANNOSYL HYDROLASE"/>
    <property type="match status" value="1"/>
</dbReference>
<dbReference type="PANTHER" id="PTHR43046:SF14">
    <property type="entry name" value="MUTT_NUDIX FAMILY PROTEIN"/>
    <property type="match status" value="1"/>
</dbReference>
<comment type="caution">
    <text evidence="4">The sequence shown here is derived from an EMBL/GenBank/DDBJ whole genome shotgun (WGS) entry which is preliminary data.</text>
</comment>
<dbReference type="Pfam" id="PF00293">
    <property type="entry name" value="NUDIX"/>
    <property type="match status" value="1"/>
</dbReference>
<evidence type="ECO:0000256" key="1">
    <source>
        <dbReference type="ARBA" id="ARBA00001946"/>
    </source>
</evidence>
<proteinExistence type="predicted"/>